<accession>A0A5J4Z0V8</accession>
<dbReference type="InterPro" id="IPR020846">
    <property type="entry name" value="MFS_dom"/>
</dbReference>
<evidence type="ECO:0000256" key="2">
    <source>
        <dbReference type="ARBA" id="ARBA00022448"/>
    </source>
</evidence>
<keyword evidence="2" id="KW-0813">Transport</keyword>
<organism evidence="9 10">
    <name type="scientific">Porphyridium purpureum</name>
    <name type="common">Red alga</name>
    <name type="synonym">Porphyridium cruentum</name>
    <dbReference type="NCBI Taxonomy" id="35688"/>
    <lineage>
        <taxon>Eukaryota</taxon>
        <taxon>Rhodophyta</taxon>
        <taxon>Bangiophyceae</taxon>
        <taxon>Porphyridiales</taxon>
        <taxon>Porphyridiaceae</taxon>
        <taxon>Porphyridium</taxon>
    </lineage>
</organism>
<dbReference type="PRINTS" id="PR01035">
    <property type="entry name" value="TCRTETA"/>
</dbReference>
<comment type="subcellular location">
    <subcellularLocation>
        <location evidence="1">Membrane</location>
        <topology evidence="1">Multi-pass membrane protein</topology>
    </subcellularLocation>
</comment>
<dbReference type="InterPro" id="IPR011701">
    <property type="entry name" value="MFS"/>
</dbReference>
<comment type="caution">
    <text evidence="9">The sequence shown here is derived from an EMBL/GenBank/DDBJ whole genome shotgun (WGS) entry which is preliminary data.</text>
</comment>
<evidence type="ECO:0000313" key="10">
    <source>
        <dbReference type="Proteomes" id="UP000324585"/>
    </source>
</evidence>
<feature type="transmembrane region" description="Helical" evidence="7">
    <location>
        <begin position="406"/>
        <end position="430"/>
    </location>
</feature>
<feature type="transmembrane region" description="Helical" evidence="7">
    <location>
        <begin position="49"/>
        <end position="71"/>
    </location>
</feature>
<dbReference type="SUPFAM" id="SSF103473">
    <property type="entry name" value="MFS general substrate transporter"/>
    <property type="match status" value="1"/>
</dbReference>
<dbReference type="GO" id="GO:0022857">
    <property type="term" value="F:transmembrane transporter activity"/>
    <property type="evidence" value="ECO:0007669"/>
    <property type="project" value="InterPro"/>
</dbReference>
<dbReference type="EMBL" id="VRMN01000002">
    <property type="protein sequence ID" value="KAA8496900.1"/>
    <property type="molecule type" value="Genomic_DNA"/>
</dbReference>
<feature type="transmembrane region" description="Helical" evidence="7">
    <location>
        <begin position="174"/>
        <end position="193"/>
    </location>
</feature>
<dbReference type="PROSITE" id="PS50850">
    <property type="entry name" value="MFS"/>
    <property type="match status" value="1"/>
</dbReference>
<evidence type="ECO:0000259" key="8">
    <source>
        <dbReference type="PROSITE" id="PS50850"/>
    </source>
</evidence>
<dbReference type="OMA" id="AWWACGI"/>
<name>A0A5J4Z0V8_PORPP</name>
<feature type="transmembrane region" description="Helical" evidence="7">
    <location>
        <begin position="118"/>
        <end position="137"/>
    </location>
</feature>
<dbReference type="Proteomes" id="UP000324585">
    <property type="component" value="Unassembled WGS sequence"/>
</dbReference>
<feature type="transmembrane region" description="Helical" evidence="7">
    <location>
        <begin position="378"/>
        <end position="400"/>
    </location>
</feature>
<evidence type="ECO:0000256" key="1">
    <source>
        <dbReference type="ARBA" id="ARBA00004141"/>
    </source>
</evidence>
<dbReference type="PANTHER" id="PTHR23504">
    <property type="entry name" value="MAJOR FACILITATOR SUPERFAMILY DOMAIN-CONTAINING PROTEIN 10"/>
    <property type="match status" value="1"/>
</dbReference>
<keyword evidence="10" id="KW-1185">Reference proteome</keyword>
<keyword evidence="5 7" id="KW-0472">Membrane</keyword>
<dbReference type="CDD" id="cd17330">
    <property type="entry name" value="MFS_SLC46_TetA_like"/>
    <property type="match status" value="1"/>
</dbReference>
<evidence type="ECO:0000313" key="9">
    <source>
        <dbReference type="EMBL" id="KAA8496900.1"/>
    </source>
</evidence>
<keyword evidence="3 7" id="KW-0812">Transmembrane</keyword>
<evidence type="ECO:0000256" key="6">
    <source>
        <dbReference type="SAM" id="MobiDB-lite"/>
    </source>
</evidence>
<dbReference type="OrthoDB" id="419616at2759"/>
<gene>
    <name evidence="9" type="ORF">FVE85_0629</name>
</gene>
<dbReference type="Gene3D" id="1.20.1250.20">
    <property type="entry name" value="MFS general substrate transporter like domains"/>
    <property type="match status" value="1"/>
</dbReference>
<sequence length="499" mass="53777">METRIDDVVGDTALQSIGIEELEPQKHVQEQHEDVPPERALPWRVATSITVLQLGEAWNILLPFPFLVFMVSDSLHINDPKMVGLYAGIIGSLWSLAQCLTAVFYGWASDKYGRRSPLLVGTLGSAFAAIGFGTSTSVRQACVSRFLGGLLSGNIAILKTVLGDLNCGARGFSLMSLAWGLGSILAPSIGGILSRPSDYLILSQNIPGLFGENALFSKFPYLLPCLSQFAIGLVGFTTAFFCLPETRWLDSEDRADGFVRVAREEDVDERQSAWLSDVSSEDDDDQEASNLEPTSSVFEKDAVMRTTSNYGLIALAWVIQDETYPLFAASPAAAGGLGFTAPIIGATLAFSGTVLIVYQMLIYPLLTERYGLKRLFRWGAFSGAVTFALFPFCAHAFSLLGPVCGWVSIGSLLFARTLTACTCFTSIMILQNQAAGSGAERGTVNGVGQMFATAARSLGPFLGGAMWSFALHHEHIPGHQWLPFLTSAVVVIVAGMRCH</sequence>
<feature type="transmembrane region" description="Helical" evidence="7">
    <location>
        <begin position="481"/>
        <end position="498"/>
    </location>
</feature>
<protein>
    <submittedName>
        <fullName evidence="9">Putative peptide/nitrate transporter</fullName>
    </submittedName>
</protein>
<feature type="transmembrane region" description="Helical" evidence="7">
    <location>
        <begin position="221"/>
        <end position="243"/>
    </location>
</feature>
<dbReference type="InterPro" id="IPR001958">
    <property type="entry name" value="Tet-R_TetA/multi-R_MdtG-like"/>
</dbReference>
<feature type="region of interest" description="Disordered" evidence="6">
    <location>
        <begin position="272"/>
        <end position="292"/>
    </location>
</feature>
<dbReference type="PANTHER" id="PTHR23504:SF15">
    <property type="entry name" value="MAJOR FACILITATOR SUPERFAMILY (MFS) PROFILE DOMAIN-CONTAINING PROTEIN"/>
    <property type="match status" value="1"/>
</dbReference>
<dbReference type="InterPro" id="IPR036259">
    <property type="entry name" value="MFS_trans_sf"/>
</dbReference>
<evidence type="ECO:0000256" key="7">
    <source>
        <dbReference type="SAM" id="Phobius"/>
    </source>
</evidence>
<keyword evidence="4 7" id="KW-1133">Transmembrane helix</keyword>
<evidence type="ECO:0000256" key="4">
    <source>
        <dbReference type="ARBA" id="ARBA00022989"/>
    </source>
</evidence>
<feature type="transmembrane region" description="Helical" evidence="7">
    <location>
        <begin position="83"/>
        <end position="106"/>
    </location>
</feature>
<evidence type="ECO:0000256" key="3">
    <source>
        <dbReference type="ARBA" id="ARBA00022692"/>
    </source>
</evidence>
<dbReference type="GO" id="GO:0016020">
    <property type="term" value="C:membrane"/>
    <property type="evidence" value="ECO:0007669"/>
    <property type="project" value="UniProtKB-SubCell"/>
</dbReference>
<feature type="domain" description="Major facilitator superfamily (MFS) profile" evidence="8">
    <location>
        <begin position="45"/>
        <end position="499"/>
    </location>
</feature>
<feature type="transmembrane region" description="Helical" evidence="7">
    <location>
        <begin position="143"/>
        <end position="162"/>
    </location>
</feature>
<proteinExistence type="predicted"/>
<dbReference type="AlphaFoldDB" id="A0A5J4Z0V8"/>
<evidence type="ECO:0000256" key="5">
    <source>
        <dbReference type="ARBA" id="ARBA00023136"/>
    </source>
</evidence>
<dbReference type="Pfam" id="PF07690">
    <property type="entry name" value="MFS_1"/>
    <property type="match status" value="1"/>
</dbReference>
<reference evidence="10" key="1">
    <citation type="journal article" date="2019" name="Nat. Commun.">
        <title>Expansion of phycobilisome linker gene families in mesophilic red algae.</title>
        <authorList>
            <person name="Lee J."/>
            <person name="Kim D."/>
            <person name="Bhattacharya D."/>
            <person name="Yoon H.S."/>
        </authorList>
    </citation>
    <scope>NUCLEOTIDE SEQUENCE [LARGE SCALE GENOMIC DNA]</scope>
    <source>
        <strain evidence="10">CCMP 1328</strain>
    </source>
</reference>
<feature type="transmembrane region" description="Helical" evidence="7">
    <location>
        <begin position="339"/>
        <end position="366"/>
    </location>
</feature>